<protein>
    <submittedName>
        <fullName evidence="1">Uncharacterized protein</fullName>
    </submittedName>
</protein>
<dbReference type="AlphaFoldDB" id="A0A382X950"/>
<organism evidence="1">
    <name type="scientific">marine metagenome</name>
    <dbReference type="NCBI Taxonomy" id="408172"/>
    <lineage>
        <taxon>unclassified sequences</taxon>
        <taxon>metagenomes</taxon>
        <taxon>ecological metagenomes</taxon>
    </lineage>
</organism>
<evidence type="ECO:0000313" key="1">
    <source>
        <dbReference type="EMBL" id="SVD67592.1"/>
    </source>
</evidence>
<sequence>MEEHAIQFEEGKECPVQIAGTGGGLSFSPSGDMLFIANVENIIQDHLDAWSGKWRTKLFTESEFPAIPLFAIGSENWILEAPCNPTQQETETPGYCEALHAKENYEMGAILVDSDTHIIKKINRVKMDELLIERMVMSWNPFRGKGDQYTKSFDQDTFNQRVVELFKMKSTKQMWMDSW</sequence>
<proteinExistence type="predicted"/>
<name>A0A382X950_9ZZZZ</name>
<accession>A0A382X950</accession>
<dbReference type="EMBL" id="UINC01165924">
    <property type="protein sequence ID" value="SVD67592.1"/>
    <property type="molecule type" value="Genomic_DNA"/>
</dbReference>
<reference evidence="1" key="1">
    <citation type="submission" date="2018-05" db="EMBL/GenBank/DDBJ databases">
        <authorList>
            <person name="Lanie J.A."/>
            <person name="Ng W.-L."/>
            <person name="Kazmierczak K.M."/>
            <person name="Andrzejewski T.M."/>
            <person name="Davidsen T.M."/>
            <person name="Wayne K.J."/>
            <person name="Tettelin H."/>
            <person name="Glass J.I."/>
            <person name="Rusch D."/>
            <person name="Podicherti R."/>
            <person name="Tsui H.-C.T."/>
            <person name="Winkler M.E."/>
        </authorList>
    </citation>
    <scope>NUCLEOTIDE SEQUENCE</scope>
</reference>
<gene>
    <name evidence="1" type="ORF">METZ01_LOCUS420446</name>
</gene>